<dbReference type="RefSeq" id="WP_185060779.1">
    <property type="nucleotide sequence ID" value="NZ_BAABJP010000029.1"/>
</dbReference>
<accession>A0ABP9QLA1</accession>
<sequence>MPLPSYPWQRQRYWVSRPSHRPAGGGYPLLGEPVNPAALPGTRIWQRDRRGESYLAEHRVDSAGVLPATA</sequence>
<protein>
    <submittedName>
        <fullName evidence="1">Uncharacterized protein</fullName>
    </submittedName>
</protein>
<gene>
    <name evidence="1" type="ORF">GCM10023321_50750</name>
</gene>
<evidence type="ECO:0000313" key="2">
    <source>
        <dbReference type="Proteomes" id="UP001428817"/>
    </source>
</evidence>
<evidence type="ECO:0000313" key="1">
    <source>
        <dbReference type="EMBL" id="GAA5163609.1"/>
    </source>
</evidence>
<name>A0ABP9QLA1_9PSEU</name>
<dbReference type="InterPro" id="IPR042104">
    <property type="entry name" value="PKS_dehydratase_sf"/>
</dbReference>
<proteinExistence type="predicted"/>
<organism evidence="1 2">
    <name type="scientific">Pseudonocardia eucalypti</name>
    <dbReference type="NCBI Taxonomy" id="648755"/>
    <lineage>
        <taxon>Bacteria</taxon>
        <taxon>Bacillati</taxon>
        <taxon>Actinomycetota</taxon>
        <taxon>Actinomycetes</taxon>
        <taxon>Pseudonocardiales</taxon>
        <taxon>Pseudonocardiaceae</taxon>
        <taxon>Pseudonocardia</taxon>
    </lineage>
</organism>
<reference evidence="2" key="1">
    <citation type="journal article" date="2019" name="Int. J. Syst. Evol. Microbiol.">
        <title>The Global Catalogue of Microorganisms (GCM) 10K type strain sequencing project: providing services to taxonomists for standard genome sequencing and annotation.</title>
        <authorList>
            <consortium name="The Broad Institute Genomics Platform"/>
            <consortium name="The Broad Institute Genome Sequencing Center for Infectious Disease"/>
            <person name="Wu L."/>
            <person name="Ma J."/>
        </authorList>
    </citation>
    <scope>NUCLEOTIDE SEQUENCE [LARGE SCALE GENOMIC DNA]</scope>
    <source>
        <strain evidence="2">JCM 18303</strain>
    </source>
</reference>
<comment type="caution">
    <text evidence="1">The sequence shown here is derived from an EMBL/GenBank/DDBJ whole genome shotgun (WGS) entry which is preliminary data.</text>
</comment>
<dbReference type="Gene3D" id="3.10.129.110">
    <property type="entry name" value="Polyketide synthase dehydratase"/>
    <property type="match status" value="1"/>
</dbReference>
<dbReference type="Proteomes" id="UP001428817">
    <property type="component" value="Unassembled WGS sequence"/>
</dbReference>
<dbReference type="EMBL" id="BAABJP010000029">
    <property type="protein sequence ID" value="GAA5163609.1"/>
    <property type="molecule type" value="Genomic_DNA"/>
</dbReference>
<keyword evidence="2" id="KW-1185">Reference proteome</keyword>